<dbReference type="EMBL" id="JBJXBP010000005">
    <property type="protein sequence ID" value="KAL3829178.1"/>
    <property type="molecule type" value="Genomic_DNA"/>
</dbReference>
<organism evidence="2 3">
    <name type="scientific">Penstemon smallii</name>
    <dbReference type="NCBI Taxonomy" id="265156"/>
    <lineage>
        <taxon>Eukaryota</taxon>
        <taxon>Viridiplantae</taxon>
        <taxon>Streptophyta</taxon>
        <taxon>Embryophyta</taxon>
        <taxon>Tracheophyta</taxon>
        <taxon>Spermatophyta</taxon>
        <taxon>Magnoliopsida</taxon>
        <taxon>eudicotyledons</taxon>
        <taxon>Gunneridae</taxon>
        <taxon>Pentapetalae</taxon>
        <taxon>asterids</taxon>
        <taxon>lamiids</taxon>
        <taxon>Lamiales</taxon>
        <taxon>Plantaginaceae</taxon>
        <taxon>Cheloneae</taxon>
        <taxon>Penstemon</taxon>
    </lineage>
</organism>
<keyword evidence="3" id="KW-1185">Reference proteome</keyword>
<accession>A0ABD3SXK4</accession>
<keyword evidence="1" id="KW-0812">Transmembrane</keyword>
<sequence length="60" mass="7094">MRLRQGTTSANSSEIQGRYIPIFSCIRFMLLTMKLYSFVFSLNPVIYYVLVQFQLFCMLI</sequence>
<keyword evidence="1" id="KW-1133">Transmembrane helix</keyword>
<evidence type="ECO:0000313" key="3">
    <source>
        <dbReference type="Proteomes" id="UP001634393"/>
    </source>
</evidence>
<name>A0ABD3SXK4_9LAMI</name>
<evidence type="ECO:0000256" key="1">
    <source>
        <dbReference type="SAM" id="Phobius"/>
    </source>
</evidence>
<reference evidence="2 3" key="1">
    <citation type="submission" date="2024-12" db="EMBL/GenBank/DDBJ databases">
        <title>The unique morphological basis and parallel evolutionary history of personate flowers in Penstemon.</title>
        <authorList>
            <person name="Depatie T.H."/>
            <person name="Wessinger C.A."/>
        </authorList>
    </citation>
    <scope>NUCLEOTIDE SEQUENCE [LARGE SCALE GENOMIC DNA]</scope>
    <source>
        <strain evidence="2">WTNN_2</strain>
        <tissue evidence="2">Leaf</tissue>
    </source>
</reference>
<protein>
    <submittedName>
        <fullName evidence="2">Uncharacterized protein</fullName>
    </submittedName>
</protein>
<comment type="caution">
    <text evidence="2">The sequence shown here is derived from an EMBL/GenBank/DDBJ whole genome shotgun (WGS) entry which is preliminary data.</text>
</comment>
<proteinExistence type="predicted"/>
<dbReference type="Proteomes" id="UP001634393">
    <property type="component" value="Unassembled WGS sequence"/>
</dbReference>
<gene>
    <name evidence="2" type="ORF">ACJIZ3_017980</name>
</gene>
<dbReference type="AlphaFoldDB" id="A0ABD3SXK4"/>
<keyword evidence="1" id="KW-0472">Membrane</keyword>
<feature type="transmembrane region" description="Helical" evidence="1">
    <location>
        <begin position="28"/>
        <end position="50"/>
    </location>
</feature>
<evidence type="ECO:0000313" key="2">
    <source>
        <dbReference type="EMBL" id="KAL3829178.1"/>
    </source>
</evidence>